<feature type="region of interest" description="Disordered" evidence="1">
    <location>
        <begin position="213"/>
        <end position="259"/>
    </location>
</feature>
<dbReference type="AlphaFoldDB" id="A0A8K0G1T3"/>
<sequence length="259" mass="29808">MEKPGLFGIRYKQIKGTVYRLKKAWTEEQRVSRKQGGGRPKISSENKDNLFINYLRENPLDSAVTASRTTNFPEYIRSARNRIKESDISFYSSARKISLTDEQKLRRTEVAQQVLHENWNNVIFSDEKVFQSNHNGTVHVYRPRNTRFNENYITENNRSGRFSVIVWAWTSARGPGVCWRMDERLDEATCRNIIDNVMLLSENFIYQHPQSTLICQPPSSSTPPNIRSPGSPSPSSQRQPSSRNTQETLTLPTPALLPC</sequence>
<comment type="caution">
    <text evidence="2">The sequence shown here is derived from an EMBL/GenBank/DDBJ whole genome shotgun (WGS) entry which is preliminary data.</text>
</comment>
<evidence type="ECO:0000256" key="1">
    <source>
        <dbReference type="SAM" id="MobiDB-lite"/>
    </source>
</evidence>
<keyword evidence="3" id="KW-1185">Reference proteome</keyword>
<protein>
    <recommendedName>
        <fullName evidence="4">Transposase</fullName>
    </recommendedName>
</protein>
<dbReference type="Gene3D" id="3.30.420.10">
    <property type="entry name" value="Ribonuclease H-like superfamily/Ribonuclease H"/>
    <property type="match status" value="1"/>
</dbReference>
<gene>
    <name evidence="2" type="ORF">ILUMI_23542</name>
</gene>
<organism evidence="2 3">
    <name type="scientific">Ignelater luminosus</name>
    <name type="common">Cucubano</name>
    <name type="synonym">Pyrophorus luminosus</name>
    <dbReference type="NCBI Taxonomy" id="2038154"/>
    <lineage>
        <taxon>Eukaryota</taxon>
        <taxon>Metazoa</taxon>
        <taxon>Ecdysozoa</taxon>
        <taxon>Arthropoda</taxon>
        <taxon>Hexapoda</taxon>
        <taxon>Insecta</taxon>
        <taxon>Pterygota</taxon>
        <taxon>Neoptera</taxon>
        <taxon>Endopterygota</taxon>
        <taxon>Coleoptera</taxon>
        <taxon>Polyphaga</taxon>
        <taxon>Elateriformia</taxon>
        <taxon>Elateroidea</taxon>
        <taxon>Elateridae</taxon>
        <taxon>Agrypninae</taxon>
        <taxon>Pyrophorini</taxon>
        <taxon>Ignelater</taxon>
    </lineage>
</organism>
<dbReference type="InterPro" id="IPR036397">
    <property type="entry name" value="RNaseH_sf"/>
</dbReference>
<reference evidence="2" key="1">
    <citation type="submission" date="2019-08" db="EMBL/GenBank/DDBJ databases">
        <title>The genome of the North American firefly Photinus pyralis.</title>
        <authorList>
            <consortium name="Photinus pyralis genome working group"/>
            <person name="Fallon T.R."/>
            <person name="Sander Lower S.E."/>
            <person name="Weng J.-K."/>
        </authorList>
    </citation>
    <scope>NUCLEOTIDE SEQUENCE</scope>
    <source>
        <strain evidence="2">TRF0915ILg1</strain>
        <tissue evidence="2">Whole body</tissue>
    </source>
</reference>
<dbReference type="EMBL" id="VTPC01090599">
    <property type="protein sequence ID" value="KAF2882643.1"/>
    <property type="molecule type" value="Genomic_DNA"/>
</dbReference>
<feature type="compositionally biased region" description="Low complexity" evidence="1">
    <location>
        <begin position="223"/>
        <end position="259"/>
    </location>
</feature>
<dbReference type="OrthoDB" id="6734331at2759"/>
<name>A0A8K0G1T3_IGNLU</name>
<dbReference type="Proteomes" id="UP000801492">
    <property type="component" value="Unassembled WGS sequence"/>
</dbReference>
<evidence type="ECO:0008006" key="4">
    <source>
        <dbReference type="Google" id="ProtNLM"/>
    </source>
</evidence>
<evidence type="ECO:0000313" key="3">
    <source>
        <dbReference type="Proteomes" id="UP000801492"/>
    </source>
</evidence>
<evidence type="ECO:0000313" key="2">
    <source>
        <dbReference type="EMBL" id="KAF2882643.1"/>
    </source>
</evidence>
<dbReference type="GO" id="GO:0003676">
    <property type="term" value="F:nucleic acid binding"/>
    <property type="evidence" value="ECO:0007669"/>
    <property type="project" value="InterPro"/>
</dbReference>
<proteinExistence type="predicted"/>
<accession>A0A8K0G1T3</accession>